<dbReference type="GO" id="GO:0003899">
    <property type="term" value="F:DNA-directed RNA polymerase activity"/>
    <property type="evidence" value="ECO:0007669"/>
    <property type="project" value="UniProtKB-EC"/>
</dbReference>
<dbReference type="EMBL" id="VSSQ01023294">
    <property type="protein sequence ID" value="MPM70133.1"/>
    <property type="molecule type" value="Genomic_DNA"/>
</dbReference>
<evidence type="ECO:0000313" key="11">
    <source>
        <dbReference type="EMBL" id="MPM70133.1"/>
    </source>
</evidence>
<reference evidence="11" key="1">
    <citation type="submission" date="2019-08" db="EMBL/GenBank/DDBJ databases">
        <authorList>
            <person name="Kucharzyk K."/>
            <person name="Murdoch R.W."/>
            <person name="Higgins S."/>
            <person name="Loffler F."/>
        </authorList>
    </citation>
    <scope>NUCLEOTIDE SEQUENCE</scope>
</reference>
<dbReference type="Gene3D" id="1.10.150.390">
    <property type="match status" value="1"/>
</dbReference>
<dbReference type="InterPro" id="IPR007081">
    <property type="entry name" value="RNA_pol_Rpb1_5"/>
</dbReference>
<feature type="domain" description="RNA polymerase Rpb1" evidence="9">
    <location>
        <begin position="43"/>
        <end position="401"/>
    </location>
</feature>
<evidence type="ECO:0000256" key="1">
    <source>
        <dbReference type="ARBA" id="ARBA00012418"/>
    </source>
</evidence>
<sequence length="479" mass="52146">MMADSGARGSKSQIKQLAGMRGLMANPSGKIIELPIRSSFREGLDVLEYFISTHGARKGNADTALKTADSGYLTRRLVDVSQDVIVREEDCGTTESYEVSEIKEGNEIIESISERLTGRYAGEDIVDPNTGEVYAYRDSYMDTKVADRIENAGIKKVRIRSVFTCKSKHGVCAKCYGMNMATAEKINIEEAVGIVAAQSIGEPGTQLTMRTFHTGGVAGSDITQGLPRVEELFEARKPKGLAIVTEISGTVRIEETKKKRTVVVVNESGEEMSYDIPFGSRLKVANGDVISAGDEITEGSVNPHDIIRIKGVKGVKNYLLSEVQKVYRLQGVDINDKHLEVVVRQMTRKVKIEDSGDTDLLPGTMIDIFDFNEENERVEALGGQPALGRIALIGITKASLATESFLSAASFQETTRVLTDAAIKGKIDPLLGLKENVIIGKLIPAGTGMTRYRSVKLSTDKESEGLEQNADELTNEIKA</sequence>
<protein>
    <recommendedName>
        <fullName evidence="1">DNA-directed RNA polymerase</fullName>
        <ecNumber evidence="1">2.7.7.6</ecNumber>
    </recommendedName>
</protein>
<dbReference type="PANTHER" id="PTHR19376:SF54">
    <property type="entry name" value="DNA-DIRECTED RNA POLYMERASE SUBUNIT BETA"/>
    <property type="match status" value="1"/>
</dbReference>
<keyword evidence="5" id="KW-0479">Metal-binding</keyword>
<feature type="compositionally biased region" description="Acidic residues" evidence="8">
    <location>
        <begin position="469"/>
        <end position="479"/>
    </location>
</feature>
<dbReference type="Gene3D" id="1.10.1790.20">
    <property type="match status" value="1"/>
</dbReference>
<evidence type="ECO:0000256" key="8">
    <source>
        <dbReference type="SAM" id="MobiDB-lite"/>
    </source>
</evidence>
<dbReference type="GO" id="GO:0003677">
    <property type="term" value="F:DNA binding"/>
    <property type="evidence" value="ECO:0007669"/>
    <property type="project" value="InterPro"/>
</dbReference>
<dbReference type="Pfam" id="PF04998">
    <property type="entry name" value="RNA_pol_Rpb1_5"/>
    <property type="match status" value="1"/>
</dbReference>
<dbReference type="InterPro" id="IPR007083">
    <property type="entry name" value="RNA_pol_Rpb1_4"/>
</dbReference>
<evidence type="ECO:0000259" key="9">
    <source>
        <dbReference type="Pfam" id="PF04998"/>
    </source>
</evidence>
<accession>A0A645C454</accession>
<dbReference type="Gene3D" id="2.40.50.100">
    <property type="match status" value="1"/>
</dbReference>
<feature type="domain" description="RNA polymerase Rpb1" evidence="10">
    <location>
        <begin position="1"/>
        <end position="41"/>
    </location>
</feature>
<dbReference type="InterPro" id="IPR038120">
    <property type="entry name" value="Rpb1_funnel_sf"/>
</dbReference>
<gene>
    <name evidence="11" type="primary">rpoC_33</name>
    <name evidence="11" type="ORF">SDC9_117086</name>
</gene>
<dbReference type="AlphaFoldDB" id="A0A645C454"/>
<evidence type="ECO:0000256" key="6">
    <source>
        <dbReference type="ARBA" id="ARBA00023163"/>
    </source>
</evidence>
<name>A0A645C454_9ZZZZ</name>
<comment type="caution">
    <text evidence="11">The sequence shown here is derived from an EMBL/GenBank/DDBJ whole genome shotgun (WGS) entry which is preliminary data.</text>
</comment>
<dbReference type="SUPFAM" id="SSF64484">
    <property type="entry name" value="beta and beta-prime subunits of DNA dependent RNA-polymerase"/>
    <property type="match status" value="1"/>
</dbReference>
<dbReference type="GO" id="GO:0000428">
    <property type="term" value="C:DNA-directed RNA polymerase complex"/>
    <property type="evidence" value="ECO:0007669"/>
    <property type="project" value="UniProtKB-KW"/>
</dbReference>
<dbReference type="GO" id="GO:0046872">
    <property type="term" value="F:metal ion binding"/>
    <property type="evidence" value="ECO:0007669"/>
    <property type="project" value="UniProtKB-KW"/>
</dbReference>
<dbReference type="CDD" id="cd02655">
    <property type="entry name" value="RNAP_beta'_C"/>
    <property type="match status" value="1"/>
</dbReference>
<evidence type="ECO:0000256" key="3">
    <source>
        <dbReference type="ARBA" id="ARBA00022679"/>
    </source>
</evidence>
<evidence type="ECO:0000256" key="2">
    <source>
        <dbReference type="ARBA" id="ARBA00022478"/>
    </source>
</evidence>
<keyword evidence="6" id="KW-0804">Transcription</keyword>
<dbReference type="PANTHER" id="PTHR19376">
    <property type="entry name" value="DNA-DIRECTED RNA POLYMERASE"/>
    <property type="match status" value="1"/>
</dbReference>
<evidence type="ECO:0000256" key="4">
    <source>
        <dbReference type="ARBA" id="ARBA00022695"/>
    </source>
</evidence>
<feature type="region of interest" description="Disordered" evidence="8">
    <location>
        <begin position="460"/>
        <end position="479"/>
    </location>
</feature>
<dbReference type="Gene3D" id="1.10.132.30">
    <property type="match status" value="1"/>
</dbReference>
<dbReference type="Pfam" id="PF05000">
    <property type="entry name" value="RNA_pol_Rpb1_4"/>
    <property type="match status" value="1"/>
</dbReference>
<dbReference type="EC" id="2.7.7.6" evidence="1"/>
<evidence type="ECO:0000256" key="5">
    <source>
        <dbReference type="ARBA" id="ARBA00022723"/>
    </source>
</evidence>
<evidence type="ECO:0000259" key="10">
    <source>
        <dbReference type="Pfam" id="PF05000"/>
    </source>
</evidence>
<dbReference type="GO" id="GO:0006351">
    <property type="term" value="P:DNA-templated transcription"/>
    <property type="evidence" value="ECO:0007669"/>
    <property type="project" value="InterPro"/>
</dbReference>
<comment type="catalytic activity">
    <reaction evidence="7">
        <text>RNA(n) + a ribonucleoside 5'-triphosphate = RNA(n+1) + diphosphate</text>
        <dbReference type="Rhea" id="RHEA:21248"/>
        <dbReference type="Rhea" id="RHEA-COMP:14527"/>
        <dbReference type="Rhea" id="RHEA-COMP:17342"/>
        <dbReference type="ChEBI" id="CHEBI:33019"/>
        <dbReference type="ChEBI" id="CHEBI:61557"/>
        <dbReference type="ChEBI" id="CHEBI:140395"/>
        <dbReference type="EC" id="2.7.7.6"/>
    </reaction>
</comment>
<keyword evidence="2 11" id="KW-0240">DNA-directed RNA polymerase</keyword>
<keyword evidence="4 11" id="KW-0548">Nucleotidyltransferase</keyword>
<keyword evidence="3 11" id="KW-0808">Transferase</keyword>
<organism evidence="11">
    <name type="scientific">bioreactor metagenome</name>
    <dbReference type="NCBI Taxonomy" id="1076179"/>
    <lineage>
        <taxon>unclassified sequences</taxon>
        <taxon>metagenomes</taxon>
        <taxon>ecological metagenomes</taxon>
    </lineage>
</organism>
<dbReference type="InterPro" id="IPR045867">
    <property type="entry name" value="DNA-dir_RpoC_beta_prime"/>
</dbReference>
<evidence type="ECO:0000256" key="7">
    <source>
        <dbReference type="ARBA" id="ARBA00048552"/>
    </source>
</evidence>
<proteinExistence type="predicted"/>
<dbReference type="FunFam" id="1.10.150.390:FF:000002">
    <property type="entry name" value="DNA-directed RNA polymerase subunit beta"/>
    <property type="match status" value="1"/>
</dbReference>